<feature type="transmembrane region" description="Helical" evidence="1">
    <location>
        <begin position="220"/>
        <end position="253"/>
    </location>
</feature>
<feature type="domain" description="GGDEF" evidence="2">
    <location>
        <begin position="296"/>
        <end position="440"/>
    </location>
</feature>
<dbReference type="InterPro" id="IPR000160">
    <property type="entry name" value="GGDEF_dom"/>
</dbReference>
<dbReference type="GO" id="GO:1902201">
    <property type="term" value="P:negative regulation of bacterial-type flagellum-dependent cell motility"/>
    <property type="evidence" value="ECO:0007669"/>
    <property type="project" value="TreeGrafter"/>
</dbReference>
<sequence>MSMSVEHQPSATVEPVRESLVPPRRWALWEQRPRVIAYCLTSELVALLATIAWWRAHPPRAIDVAVLGALAGLGLLQAELGRRVERVRRRVAGAAHINMTSVWTVAGVLLLPPALVGVLTALLYAHLAVRSWYRLQRVPAFRTVNNACVIVLTCYAAGLALTALGTPGIHSAVTAGWAGAGAVAVALTVYFVVNAALVLPARQTIGRTLVDLAGGWTDNALEFATLCLGVLNALALATLPGLALLVLPPLLILHRAVLVRQLEAAVNRDSKTGVFSLAGWHDLAERVLARAERTCSSFGLLMIDLDHFKKINDTAGHLAGDQVLTATANTITNAVRDHNDAVGRFGGEEFVVLLPDVSAADIDAVAERIRHAVNTLVVEVDLPTPDGNGPTTLINELSVSIGTAMYPTAGTGIRRLLDAADRALYSAKNTGRNRVVHSTTAP</sequence>
<dbReference type="Gene3D" id="3.30.70.270">
    <property type="match status" value="1"/>
</dbReference>
<evidence type="ECO:0000313" key="4">
    <source>
        <dbReference type="Proteomes" id="UP000198727"/>
    </source>
</evidence>
<keyword evidence="4" id="KW-1185">Reference proteome</keyword>
<protein>
    <submittedName>
        <fullName evidence="3">Diguanylate cyclase (GGDEF) domain-containing protein</fullName>
    </submittedName>
</protein>
<feature type="transmembrane region" description="Helical" evidence="1">
    <location>
        <begin position="144"/>
        <end position="164"/>
    </location>
</feature>
<dbReference type="InterPro" id="IPR029787">
    <property type="entry name" value="Nucleotide_cyclase"/>
</dbReference>
<dbReference type="FunFam" id="3.30.70.270:FF:000001">
    <property type="entry name" value="Diguanylate cyclase domain protein"/>
    <property type="match status" value="1"/>
</dbReference>
<dbReference type="InterPro" id="IPR043128">
    <property type="entry name" value="Rev_trsase/Diguanyl_cyclase"/>
</dbReference>
<dbReference type="PROSITE" id="PS50887">
    <property type="entry name" value="GGDEF"/>
    <property type="match status" value="1"/>
</dbReference>
<dbReference type="InterPro" id="IPR050469">
    <property type="entry name" value="Diguanylate_Cyclase"/>
</dbReference>
<feature type="transmembrane region" description="Helical" evidence="1">
    <location>
        <begin position="176"/>
        <end position="200"/>
    </location>
</feature>
<reference evidence="4" key="1">
    <citation type="submission" date="2016-10" db="EMBL/GenBank/DDBJ databases">
        <authorList>
            <person name="Varghese N."/>
            <person name="Submissions S."/>
        </authorList>
    </citation>
    <scope>NUCLEOTIDE SEQUENCE [LARGE SCALE GENOMIC DNA]</scope>
    <source>
        <strain evidence="4">CGMCC 4.5579</strain>
    </source>
</reference>
<dbReference type="SUPFAM" id="SSF55073">
    <property type="entry name" value="Nucleotide cyclase"/>
    <property type="match status" value="1"/>
</dbReference>
<keyword evidence="1" id="KW-0812">Transmembrane</keyword>
<dbReference type="SMART" id="SM00267">
    <property type="entry name" value="GGDEF"/>
    <property type="match status" value="1"/>
</dbReference>
<accession>A0A1I5PYG3</accession>
<keyword evidence="1" id="KW-0472">Membrane</keyword>
<dbReference type="CDD" id="cd01949">
    <property type="entry name" value="GGDEF"/>
    <property type="match status" value="1"/>
</dbReference>
<dbReference type="NCBIfam" id="TIGR00254">
    <property type="entry name" value="GGDEF"/>
    <property type="match status" value="1"/>
</dbReference>
<feature type="transmembrane region" description="Helical" evidence="1">
    <location>
        <begin position="102"/>
        <end position="124"/>
    </location>
</feature>
<dbReference type="GO" id="GO:0043709">
    <property type="term" value="P:cell adhesion involved in single-species biofilm formation"/>
    <property type="evidence" value="ECO:0007669"/>
    <property type="project" value="TreeGrafter"/>
</dbReference>
<dbReference type="STRING" id="587909.SAMN05421810_102444"/>
<feature type="transmembrane region" description="Helical" evidence="1">
    <location>
        <begin position="35"/>
        <end position="55"/>
    </location>
</feature>
<dbReference type="PANTHER" id="PTHR45138:SF9">
    <property type="entry name" value="DIGUANYLATE CYCLASE DGCM-RELATED"/>
    <property type="match status" value="1"/>
</dbReference>
<dbReference type="Proteomes" id="UP000198727">
    <property type="component" value="Unassembled WGS sequence"/>
</dbReference>
<dbReference type="RefSeq" id="WP_342351646.1">
    <property type="nucleotide sequence ID" value="NZ_FOWW01000002.1"/>
</dbReference>
<name>A0A1I5PYG3_9PSEU</name>
<dbReference type="AlphaFoldDB" id="A0A1I5PYG3"/>
<dbReference type="GO" id="GO:0005886">
    <property type="term" value="C:plasma membrane"/>
    <property type="evidence" value="ECO:0007669"/>
    <property type="project" value="TreeGrafter"/>
</dbReference>
<dbReference type="Pfam" id="PF00990">
    <property type="entry name" value="GGDEF"/>
    <property type="match status" value="1"/>
</dbReference>
<evidence type="ECO:0000256" key="1">
    <source>
        <dbReference type="SAM" id="Phobius"/>
    </source>
</evidence>
<evidence type="ECO:0000313" key="3">
    <source>
        <dbReference type="EMBL" id="SFP39022.1"/>
    </source>
</evidence>
<dbReference type="GO" id="GO:0052621">
    <property type="term" value="F:diguanylate cyclase activity"/>
    <property type="evidence" value="ECO:0007669"/>
    <property type="project" value="TreeGrafter"/>
</dbReference>
<dbReference type="PANTHER" id="PTHR45138">
    <property type="entry name" value="REGULATORY COMPONENTS OF SENSORY TRANSDUCTION SYSTEM"/>
    <property type="match status" value="1"/>
</dbReference>
<dbReference type="EMBL" id="FOWW01000002">
    <property type="protein sequence ID" value="SFP39022.1"/>
    <property type="molecule type" value="Genomic_DNA"/>
</dbReference>
<gene>
    <name evidence="3" type="ORF">SAMN05421810_102444</name>
</gene>
<proteinExistence type="predicted"/>
<organism evidence="3 4">
    <name type="scientific">Amycolatopsis arida</name>
    <dbReference type="NCBI Taxonomy" id="587909"/>
    <lineage>
        <taxon>Bacteria</taxon>
        <taxon>Bacillati</taxon>
        <taxon>Actinomycetota</taxon>
        <taxon>Actinomycetes</taxon>
        <taxon>Pseudonocardiales</taxon>
        <taxon>Pseudonocardiaceae</taxon>
        <taxon>Amycolatopsis</taxon>
    </lineage>
</organism>
<keyword evidence="1" id="KW-1133">Transmembrane helix</keyword>
<evidence type="ECO:0000259" key="2">
    <source>
        <dbReference type="PROSITE" id="PS50887"/>
    </source>
</evidence>